<dbReference type="PROSITE" id="PS50867">
    <property type="entry name" value="PRE_SET"/>
    <property type="match status" value="1"/>
</dbReference>
<dbReference type="Pfam" id="PF10440">
    <property type="entry name" value="WIYLD"/>
    <property type="match status" value="1"/>
</dbReference>
<evidence type="ECO:0000313" key="11">
    <source>
        <dbReference type="Proteomes" id="UP000694853"/>
    </source>
</evidence>
<dbReference type="PROSITE" id="PS50280">
    <property type="entry name" value="SET"/>
    <property type="match status" value="1"/>
</dbReference>
<dbReference type="Gene3D" id="2.170.270.10">
    <property type="entry name" value="SET domain"/>
    <property type="match status" value="1"/>
</dbReference>
<dbReference type="SUPFAM" id="SSF82199">
    <property type="entry name" value="SET domain"/>
    <property type="match status" value="1"/>
</dbReference>
<keyword evidence="3" id="KW-0158">Chromosome</keyword>
<dbReference type="InterPro" id="IPR046341">
    <property type="entry name" value="SET_dom_sf"/>
</dbReference>
<feature type="compositionally biased region" description="Polar residues" evidence="8">
    <location>
        <begin position="93"/>
        <end position="103"/>
    </location>
</feature>
<dbReference type="KEGG" id="aprc:113860589"/>
<dbReference type="FunFam" id="2.170.270.10:FF:000046">
    <property type="entry name" value="SET-domain containing protein lysine methyltransferase family protein"/>
    <property type="match status" value="1"/>
</dbReference>
<evidence type="ECO:0000256" key="1">
    <source>
        <dbReference type="ARBA" id="ARBA00004123"/>
    </source>
</evidence>
<dbReference type="Pfam" id="PF05033">
    <property type="entry name" value="Pre-SET"/>
    <property type="match status" value="1"/>
</dbReference>
<dbReference type="PANTHER" id="PTHR46450:SF24">
    <property type="entry name" value="HISTONE-LYSINE N-METHYLTRANSFERASE SUVR4"/>
    <property type="match status" value="1"/>
</dbReference>
<proteinExistence type="predicted"/>
<keyword evidence="5" id="KW-0479">Metal-binding</keyword>
<reference evidence="11" key="1">
    <citation type="journal article" date="2019" name="Toxins">
        <title>Detection of Abrin-Like and Prepropulchellin-Like Toxin Genes and Transcripts Using Whole Genome Sequencing and Full-Length Transcript Sequencing of Abrus precatorius.</title>
        <authorList>
            <person name="Hovde B.T."/>
            <person name="Daligault H.E."/>
            <person name="Hanschen E.R."/>
            <person name="Kunde Y.A."/>
            <person name="Johnson M.B."/>
            <person name="Starkenburg S.R."/>
            <person name="Johnson S.L."/>
        </authorList>
    </citation>
    <scope>NUCLEOTIDE SEQUENCE [LARGE SCALE GENOMIC DNA]</scope>
</reference>
<sequence length="662" mass="74154">MAPNPRVNKAFSFTRALGISNEEVKPVLIKLLRIYDGNWELIEDDNYRTLVDAYIDFKEDKGVEGKRKTHSSCGVGDKPRRKLLLADEEDQALSPNDNSSQMSYAEDNKISRKTSQMKTTEPSQTVMEDIKRKTSSQASHTKLSEVEKISNLPCVAAKDKISYPEKASSAEPCGHFEKEFVKPKTKKPRSQFTSTNRNGLSGASNGDLCVKSLSTQDQDVQSKDVGSSCNNNTAAYNGNIMIGSSDKGEVKISLNCNSALGQPNFCIPNLDVVMRFMDKKYLSSCNTVGPQLSMAKLLDDLCRSYLKLGYRKISNSKHATSQQSVNQGEGNSFHFIIDITKGSEEVKISLIDEFGNDDLPKFNYIPCSIIYQSASVNISLARISDEGCCSDCSNDCLSSSLPCACAQETGGEFAYTPQGLLKEEFLTACMSMKNEPQDHHLVYCQECPLEKSKNEYMPERCKGHLVRKFIKECWMKCGCGMHCGNRIVQRGIRCKLQVFSTREGKGWGLRPLEDLPKGTFVCEYVGEILTNMELYDRIVNNSGTGNDRHTYPVTLDADWGSEGVLKDEEALCLDATYNGNVGRFINHRCYDANLIDIPVEVETPDHHYYHLAFFTNRKVSAYEELTWDYGIDFDDHDHPIKAFQCRCGSAFCCDKKRKGLLK</sequence>
<dbReference type="PROSITE" id="PS51580">
    <property type="entry name" value="SAM_MT43_3"/>
    <property type="match status" value="1"/>
</dbReference>
<dbReference type="GO" id="GO:0008270">
    <property type="term" value="F:zinc ion binding"/>
    <property type="evidence" value="ECO:0007669"/>
    <property type="project" value="InterPro"/>
</dbReference>
<dbReference type="Pfam" id="PF00856">
    <property type="entry name" value="SET"/>
    <property type="match status" value="1"/>
</dbReference>
<accession>A0A8B8KXU4</accession>
<name>A0A8B8KXU4_ABRPR</name>
<dbReference type="Gene3D" id="1.10.8.850">
    <property type="entry name" value="Histone-lysine N methyltransferase , C-terminal domain-like"/>
    <property type="match status" value="1"/>
</dbReference>
<feature type="domain" description="SET" evidence="9">
    <location>
        <begin position="494"/>
        <end position="630"/>
    </location>
</feature>
<evidence type="ECO:0000256" key="6">
    <source>
        <dbReference type="ARBA" id="ARBA00022833"/>
    </source>
</evidence>
<feature type="region of interest" description="Disordered" evidence="8">
    <location>
        <begin position="86"/>
        <end position="142"/>
    </location>
</feature>
<reference evidence="12" key="2">
    <citation type="submission" date="2025-08" db="UniProtKB">
        <authorList>
            <consortium name="RefSeq"/>
        </authorList>
    </citation>
    <scope>IDENTIFICATION</scope>
    <source>
        <tissue evidence="12">Young leaves</tissue>
    </source>
</reference>
<evidence type="ECO:0000256" key="5">
    <source>
        <dbReference type="ARBA" id="ARBA00022723"/>
    </source>
</evidence>
<dbReference type="Proteomes" id="UP000694853">
    <property type="component" value="Unplaced"/>
</dbReference>
<feature type="compositionally biased region" description="Polar residues" evidence="8">
    <location>
        <begin position="113"/>
        <end position="126"/>
    </location>
</feature>
<dbReference type="InterPro" id="IPR001214">
    <property type="entry name" value="SET_dom"/>
</dbReference>
<keyword evidence="4" id="KW-0808">Transferase</keyword>
<comment type="subcellular location">
    <subcellularLocation>
        <location evidence="2">Chromosome</location>
    </subcellularLocation>
    <subcellularLocation>
        <location evidence="1">Nucleus</location>
    </subcellularLocation>
</comment>
<dbReference type="InterPro" id="IPR007728">
    <property type="entry name" value="Pre-SET_dom"/>
</dbReference>
<evidence type="ECO:0000256" key="7">
    <source>
        <dbReference type="ARBA" id="ARBA00023242"/>
    </source>
</evidence>
<dbReference type="CDD" id="cd10538">
    <property type="entry name" value="SET_SETDB-like"/>
    <property type="match status" value="1"/>
</dbReference>
<dbReference type="SMART" id="SM00468">
    <property type="entry name" value="PreSET"/>
    <property type="match status" value="1"/>
</dbReference>
<dbReference type="InterPro" id="IPR018848">
    <property type="entry name" value="WIYLD_domain"/>
</dbReference>
<protein>
    <submittedName>
        <fullName evidence="12">Probable inactive histone-lysine N-methyltransferase SUVR2 isoform X1</fullName>
    </submittedName>
</protein>
<gene>
    <name evidence="12" type="primary">LOC113860589</name>
</gene>
<evidence type="ECO:0000256" key="2">
    <source>
        <dbReference type="ARBA" id="ARBA00004286"/>
    </source>
</evidence>
<feature type="domain" description="Pre-SET" evidence="10">
    <location>
        <begin position="392"/>
        <end position="491"/>
    </location>
</feature>
<dbReference type="GeneID" id="113860589"/>
<dbReference type="AlphaFoldDB" id="A0A8B8KXU4"/>
<dbReference type="GO" id="GO:0005634">
    <property type="term" value="C:nucleus"/>
    <property type="evidence" value="ECO:0007669"/>
    <property type="project" value="UniProtKB-SubCell"/>
</dbReference>
<evidence type="ECO:0000256" key="4">
    <source>
        <dbReference type="ARBA" id="ARBA00022679"/>
    </source>
</evidence>
<dbReference type="PANTHER" id="PTHR46450">
    <property type="entry name" value="INACTIVE HISTONE-LYSINE N-METHYLTRANSFERASE SUVR1-RELATED"/>
    <property type="match status" value="1"/>
</dbReference>
<dbReference type="RefSeq" id="XP_027348801.1">
    <property type="nucleotide sequence ID" value="XM_027493000.1"/>
</dbReference>
<keyword evidence="7" id="KW-0539">Nucleus</keyword>
<dbReference type="OrthoDB" id="308383at2759"/>
<evidence type="ECO:0000256" key="3">
    <source>
        <dbReference type="ARBA" id="ARBA00022454"/>
    </source>
</evidence>
<dbReference type="SMART" id="SM00317">
    <property type="entry name" value="SET"/>
    <property type="match status" value="1"/>
</dbReference>
<dbReference type="InterPro" id="IPR043017">
    <property type="entry name" value="WIYLD_dom_sf"/>
</dbReference>
<keyword evidence="11" id="KW-1185">Reference proteome</keyword>
<evidence type="ECO:0000259" key="9">
    <source>
        <dbReference type="PROSITE" id="PS50280"/>
    </source>
</evidence>
<dbReference type="GO" id="GO:0042054">
    <property type="term" value="F:histone methyltransferase activity"/>
    <property type="evidence" value="ECO:0007669"/>
    <property type="project" value="InterPro"/>
</dbReference>
<keyword evidence="6" id="KW-0862">Zinc</keyword>
<dbReference type="GO" id="GO:0005694">
    <property type="term" value="C:chromosome"/>
    <property type="evidence" value="ECO:0007669"/>
    <property type="project" value="UniProtKB-SubCell"/>
</dbReference>
<dbReference type="InterPro" id="IPR025776">
    <property type="entry name" value="SUVR4/1/2"/>
</dbReference>
<organism evidence="11 12">
    <name type="scientific">Abrus precatorius</name>
    <name type="common">Indian licorice</name>
    <name type="synonym">Glycine abrus</name>
    <dbReference type="NCBI Taxonomy" id="3816"/>
    <lineage>
        <taxon>Eukaryota</taxon>
        <taxon>Viridiplantae</taxon>
        <taxon>Streptophyta</taxon>
        <taxon>Embryophyta</taxon>
        <taxon>Tracheophyta</taxon>
        <taxon>Spermatophyta</taxon>
        <taxon>Magnoliopsida</taxon>
        <taxon>eudicotyledons</taxon>
        <taxon>Gunneridae</taxon>
        <taxon>Pentapetalae</taxon>
        <taxon>rosids</taxon>
        <taxon>fabids</taxon>
        <taxon>Fabales</taxon>
        <taxon>Fabaceae</taxon>
        <taxon>Papilionoideae</taxon>
        <taxon>50 kb inversion clade</taxon>
        <taxon>NPAAA clade</taxon>
        <taxon>indigoferoid/millettioid clade</taxon>
        <taxon>Abreae</taxon>
        <taxon>Abrus</taxon>
    </lineage>
</organism>
<evidence type="ECO:0000313" key="12">
    <source>
        <dbReference type="RefSeq" id="XP_027348801.1"/>
    </source>
</evidence>
<evidence type="ECO:0000256" key="8">
    <source>
        <dbReference type="SAM" id="MobiDB-lite"/>
    </source>
</evidence>
<evidence type="ECO:0000259" key="10">
    <source>
        <dbReference type="PROSITE" id="PS50867"/>
    </source>
</evidence>